<evidence type="ECO:0000313" key="1">
    <source>
        <dbReference type="EMBL" id="KAG0432464.1"/>
    </source>
</evidence>
<organism evidence="1 2">
    <name type="scientific">Ixodes persulcatus</name>
    <name type="common">Taiga tick</name>
    <dbReference type="NCBI Taxonomy" id="34615"/>
    <lineage>
        <taxon>Eukaryota</taxon>
        <taxon>Metazoa</taxon>
        <taxon>Ecdysozoa</taxon>
        <taxon>Arthropoda</taxon>
        <taxon>Chelicerata</taxon>
        <taxon>Arachnida</taxon>
        <taxon>Acari</taxon>
        <taxon>Parasitiformes</taxon>
        <taxon>Ixodida</taxon>
        <taxon>Ixodoidea</taxon>
        <taxon>Ixodidae</taxon>
        <taxon>Ixodinae</taxon>
        <taxon>Ixodes</taxon>
    </lineage>
</organism>
<proteinExistence type="predicted"/>
<protein>
    <submittedName>
        <fullName evidence="1">Uncharacterized protein</fullName>
    </submittedName>
</protein>
<dbReference type="EMBL" id="JABSTQ010009149">
    <property type="protein sequence ID" value="KAG0432464.1"/>
    <property type="molecule type" value="Genomic_DNA"/>
</dbReference>
<keyword evidence="2" id="KW-1185">Reference proteome</keyword>
<sequence>MSTAVAHTDNWGYAASTPTTRDHATASDLGTSMNTSAVRHPRGRLPAAVSDRRHHNALHRLIYGIELVTGLKELTMYSFIRQGLRGQGGRCKEGGQAYNEEERLVLASLVTRVRTKRTRVLERTPKTGAGPPPCVLALPAVGRAHRKPPDQGE</sequence>
<accession>A0AC60QF54</accession>
<gene>
    <name evidence="1" type="ORF">HPB47_020816</name>
</gene>
<comment type="caution">
    <text evidence="1">The sequence shown here is derived from an EMBL/GenBank/DDBJ whole genome shotgun (WGS) entry which is preliminary data.</text>
</comment>
<name>A0AC60QF54_IXOPE</name>
<dbReference type="Proteomes" id="UP000805193">
    <property type="component" value="Unassembled WGS sequence"/>
</dbReference>
<reference evidence="1 2" key="1">
    <citation type="journal article" date="2020" name="Cell">
        <title>Large-Scale Comparative Analyses of Tick Genomes Elucidate Their Genetic Diversity and Vector Capacities.</title>
        <authorList>
            <consortium name="Tick Genome and Microbiome Consortium (TIGMIC)"/>
            <person name="Jia N."/>
            <person name="Wang J."/>
            <person name="Shi W."/>
            <person name="Du L."/>
            <person name="Sun Y."/>
            <person name="Zhan W."/>
            <person name="Jiang J.F."/>
            <person name="Wang Q."/>
            <person name="Zhang B."/>
            <person name="Ji P."/>
            <person name="Bell-Sakyi L."/>
            <person name="Cui X.M."/>
            <person name="Yuan T.T."/>
            <person name="Jiang B.G."/>
            <person name="Yang W.F."/>
            <person name="Lam T.T."/>
            <person name="Chang Q.C."/>
            <person name="Ding S.J."/>
            <person name="Wang X.J."/>
            <person name="Zhu J.G."/>
            <person name="Ruan X.D."/>
            <person name="Zhao L."/>
            <person name="Wei J.T."/>
            <person name="Ye R.Z."/>
            <person name="Que T.C."/>
            <person name="Du C.H."/>
            <person name="Zhou Y.H."/>
            <person name="Cheng J.X."/>
            <person name="Dai P.F."/>
            <person name="Guo W.B."/>
            <person name="Han X.H."/>
            <person name="Huang E.J."/>
            <person name="Li L.F."/>
            <person name="Wei W."/>
            <person name="Gao Y.C."/>
            <person name="Liu J.Z."/>
            <person name="Shao H.Z."/>
            <person name="Wang X."/>
            <person name="Wang C.C."/>
            <person name="Yang T.C."/>
            <person name="Huo Q.B."/>
            <person name="Li W."/>
            <person name="Chen H.Y."/>
            <person name="Chen S.E."/>
            <person name="Zhou L.G."/>
            <person name="Ni X.B."/>
            <person name="Tian J.H."/>
            <person name="Sheng Y."/>
            <person name="Liu T."/>
            <person name="Pan Y.S."/>
            <person name="Xia L.Y."/>
            <person name="Li J."/>
            <person name="Zhao F."/>
            <person name="Cao W.C."/>
        </authorList>
    </citation>
    <scope>NUCLEOTIDE SEQUENCE [LARGE SCALE GENOMIC DNA]</scope>
    <source>
        <strain evidence="1">Iper-2018</strain>
    </source>
</reference>
<evidence type="ECO:0000313" key="2">
    <source>
        <dbReference type="Proteomes" id="UP000805193"/>
    </source>
</evidence>